<keyword evidence="1" id="KW-1133">Transmembrane helix</keyword>
<gene>
    <name evidence="2" type="ORF">RJG54_10405</name>
</gene>
<evidence type="ECO:0000256" key="1">
    <source>
        <dbReference type="SAM" id="Phobius"/>
    </source>
</evidence>
<dbReference type="AlphaFoldDB" id="A0AA96CX10"/>
<reference evidence="2" key="1">
    <citation type="submission" date="2023-09" db="EMBL/GenBank/DDBJ databases">
        <title>Arcobacter tbilisiensis sp. nov. isolated from chicken meat in Tbilisi, Georgia.</title>
        <authorList>
            <person name="Matthias R."/>
            <person name="Zautner A.E."/>
        </authorList>
    </citation>
    <scope>NUCLEOTIDE SEQUENCE</scope>
    <source>
        <strain evidence="2">LEO 107</strain>
    </source>
</reference>
<organism evidence="2">
    <name type="scientific">Arcobacter sp. AZ-2023</name>
    <dbReference type="NCBI Taxonomy" id="3074453"/>
    <lineage>
        <taxon>Bacteria</taxon>
        <taxon>Pseudomonadati</taxon>
        <taxon>Campylobacterota</taxon>
        <taxon>Epsilonproteobacteria</taxon>
        <taxon>Campylobacterales</taxon>
        <taxon>Arcobacteraceae</taxon>
        <taxon>Arcobacter</taxon>
    </lineage>
</organism>
<proteinExistence type="predicted"/>
<feature type="transmembrane region" description="Helical" evidence="1">
    <location>
        <begin position="6"/>
        <end position="28"/>
    </location>
</feature>
<evidence type="ECO:0000313" key="2">
    <source>
        <dbReference type="EMBL" id="WNL16599.1"/>
    </source>
</evidence>
<name>A0AA96CX10_9BACT</name>
<accession>A0AA96CX10</accession>
<keyword evidence="1" id="KW-0812">Transmembrane</keyword>
<keyword evidence="1" id="KW-0472">Membrane</keyword>
<dbReference type="EMBL" id="CP134846">
    <property type="protein sequence ID" value="WNL16599.1"/>
    <property type="molecule type" value="Genomic_DNA"/>
</dbReference>
<protein>
    <submittedName>
        <fullName evidence="2">Uncharacterized protein</fullName>
    </submittedName>
</protein>
<sequence length="318" mass="37480">MKAKEYVRQLFLIMFVFIVTIFSTIYFFHDKFDNNALKNKEYLIRDLEPTLIFAGDSRAERQLNPKIASSLLNIDINKIVNIAVSSGDALMIEDLINKYPEKFKDSTLIISISQNQLNDNSKQPGYFSFNMISKLSFIEQLTIFSTSNTETLFKYYRSNIFWYSKKLLNINKTSNKDFVDTNGFNGIDKKFDYNNYTIRDVKINPWYENYKNEEIKINILKKSLKNIKNNVKELYVYTAPISPKHLDIIKNTNYFDIEIQMQSSFENLCNEININYKSYAFDERFKNEDFYDALHLNINGAKKFTKILLNDLNKSILD</sequence>